<keyword evidence="5" id="KW-1185">Reference proteome</keyword>
<accession>A0ABW4SS11</accession>
<evidence type="ECO:0000256" key="1">
    <source>
        <dbReference type="ARBA" id="ARBA00023015"/>
    </source>
</evidence>
<name>A0ABW4SS11_9ACTN</name>
<proteinExistence type="predicted"/>
<dbReference type="RefSeq" id="WP_379572556.1">
    <property type="nucleotide sequence ID" value="NZ_JBHUFV010000020.1"/>
</dbReference>
<dbReference type="SUPFAM" id="SSF48498">
    <property type="entry name" value="Tetracyclin repressor-like, C-terminal domain"/>
    <property type="match status" value="1"/>
</dbReference>
<evidence type="ECO:0000259" key="3">
    <source>
        <dbReference type="Pfam" id="PF02909"/>
    </source>
</evidence>
<dbReference type="Pfam" id="PF02909">
    <property type="entry name" value="TetR_C_1"/>
    <property type="match status" value="1"/>
</dbReference>
<dbReference type="Proteomes" id="UP001597368">
    <property type="component" value="Unassembled WGS sequence"/>
</dbReference>
<organism evidence="4 5">
    <name type="scientific">Nonomuraea mangrovi</name>
    <dbReference type="NCBI Taxonomy" id="2316207"/>
    <lineage>
        <taxon>Bacteria</taxon>
        <taxon>Bacillati</taxon>
        <taxon>Actinomycetota</taxon>
        <taxon>Actinomycetes</taxon>
        <taxon>Streptosporangiales</taxon>
        <taxon>Streptosporangiaceae</taxon>
        <taxon>Nonomuraea</taxon>
    </lineage>
</organism>
<dbReference type="Gene3D" id="1.10.357.10">
    <property type="entry name" value="Tetracycline Repressor, domain 2"/>
    <property type="match status" value="1"/>
</dbReference>
<evidence type="ECO:0000256" key="2">
    <source>
        <dbReference type="ARBA" id="ARBA00023163"/>
    </source>
</evidence>
<dbReference type="EMBL" id="JBHUFV010000020">
    <property type="protein sequence ID" value="MFD1932266.1"/>
    <property type="molecule type" value="Genomic_DNA"/>
</dbReference>
<evidence type="ECO:0000313" key="4">
    <source>
        <dbReference type="EMBL" id="MFD1932266.1"/>
    </source>
</evidence>
<dbReference type="InterPro" id="IPR036271">
    <property type="entry name" value="Tet_transcr_reg_TetR-rel_C_sf"/>
</dbReference>
<keyword evidence="1" id="KW-0805">Transcription regulation</keyword>
<evidence type="ECO:0000313" key="5">
    <source>
        <dbReference type="Proteomes" id="UP001597368"/>
    </source>
</evidence>
<comment type="caution">
    <text evidence="4">The sequence shown here is derived from an EMBL/GenBank/DDBJ whole genome shotgun (WGS) entry which is preliminary data.</text>
</comment>
<sequence>MLAAHPHAVPIFGSRPVRSAKAIATGDRAIEFLRDRGFPPEIALQMTRALRDYTIGHAMGLAAVHLGAQRRSRKPKRGTPGYGPLDAVGLEEHFDLGLAAMLDGFERWRR</sequence>
<dbReference type="InterPro" id="IPR004111">
    <property type="entry name" value="Repressor_TetR_C"/>
</dbReference>
<gene>
    <name evidence="4" type="ORF">ACFSKW_12355</name>
</gene>
<reference evidence="5" key="1">
    <citation type="journal article" date="2019" name="Int. J. Syst. Evol. Microbiol.">
        <title>The Global Catalogue of Microorganisms (GCM) 10K type strain sequencing project: providing services to taxonomists for standard genome sequencing and annotation.</title>
        <authorList>
            <consortium name="The Broad Institute Genomics Platform"/>
            <consortium name="The Broad Institute Genome Sequencing Center for Infectious Disease"/>
            <person name="Wu L."/>
            <person name="Ma J."/>
        </authorList>
    </citation>
    <scope>NUCLEOTIDE SEQUENCE [LARGE SCALE GENOMIC DNA]</scope>
    <source>
        <strain evidence="5">ICMP 6774ER</strain>
    </source>
</reference>
<feature type="domain" description="Tetracycline repressor TetR C-terminal" evidence="3">
    <location>
        <begin position="1"/>
        <end position="106"/>
    </location>
</feature>
<protein>
    <submittedName>
        <fullName evidence="4">TetR/AcrR family transcriptional regulator C-terminal domain-containing protein</fullName>
    </submittedName>
</protein>
<keyword evidence="2" id="KW-0804">Transcription</keyword>